<dbReference type="PANTHER" id="PTHR34220">
    <property type="entry name" value="SENSOR HISTIDINE KINASE YPDA"/>
    <property type="match status" value="1"/>
</dbReference>
<feature type="transmembrane region" description="Helical" evidence="1">
    <location>
        <begin position="129"/>
        <end position="150"/>
    </location>
</feature>
<feature type="transmembrane region" description="Helical" evidence="1">
    <location>
        <begin position="57"/>
        <end position="79"/>
    </location>
</feature>
<organism evidence="3 4">
    <name type="scientific">Chitinophaga fulva</name>
    <dbReference type="NCBI Taxonomy" id="2728842"/>
    <lineage>
        <taxon>Bacteria</taxon>
        <taxon>Pseudomonadati</taxon>
        <taxon>Bacteroidota</taxon>
        <taxon>Chitinophagia</taxon>
        <taxon>Chitinophagales</taxon>
        <taxon>Chitinophagaceae</taxon>
        <taxon>Chitinophaga</taxon>
    </lineage>
</organism>
<sequence>MHLSATVATLANFLDIRQVKPVKDIFYKVVEKGVGLHVIFVGALLFVLSIVTFSSRYAISLIPRAIFSFFLLLACAYTARWICRRWLFKDGWAVLVLLYVVAVVGFSVLGVAGYMYLLDFKFNADDYKIFFIGIPGFVVMFLFGGGLVTISRFARRTLLSEALISQQQQQGELSLLRAQISPHFLFNTLNNLYGLSITDHKKMPGLLLMLSELLRYSVYETGQQWVPLEDEIAYIRNYIELEKIRVEDRLDLHLQLCDGHGQVKIAPMLLIVFVENAFKHSKNTTGKKIQIALSLAVEDDGIVFSIGNSFGNYSHEHPGVKEASGVGIANTIKRLDLLYPGEYSLHQQKEQHYYKVELRLKVK</sequence>
<evidence type="ECO:0000313" key="4">
    <source>
        <dbReference type="Proteomes" id="UP000583266"/>
    </source>
</evidence>
<keyword evidence="4" id="KW-1185">Reference proteome</keyword>
<accession>A0A848GTR5</accession>
<dbReference type="GO" id="GO:0016020">
    <property type="term" value="C:membrane"/>
    <property type="evidence" value="ECO:0007669"/>
    <property type="project" value="InterPro"/>
</dbReference>
<proteinExistence type="predicted"/>
<evidence type="ECO:0000256" key="1">
    <source>
        <dbReference type="SAM" id="Phobius"/>
    </source>
</evidence>
<dbReference type="Gene3D" id="3.30.565.10">
    <property type="entry name" value="Histidine kinase-like ATPase, C-terminal domain"/>
    <property type="match status" value="1"/>
</dbReference>
<dbReference type="RefSeq" id="WP_169227072.1">
    <property type="nucleotide sequence ID" value="NZ_JABBGC010000002.1"/>
</dbReference>
<keyword evidence="1" id="KW-0812">Transmembrane</keyword>
<keyword evidence="1" id="KW-0472">Membrane</keyword>
<gene>
    <name evidence="3" type="ORF">HHL17_22705</name>
</gene>
<dbReference type="Proteomes" id="UP000583266">
    <property type="component" value="Unassembled WGS sequence"/>
</dbReference>
<name>A0A848GTR5_9BACT</name>
<dbReference type="AlphaFoldDB" id="A0A848GTR5"/>
<dbReference type="EMBL" id="JABBGC010000002">
    <property type="protein sequence ID" value="NML40030.1"/>
    <property type="molecule type" value="Genomic_DNA"/>
</dbReference>
<dbReference type="PANTHER" id="PTHR34220:SF7">
    <property type="entry name" value="SENSOR HISTIDINE KINASE YPDA"/>
    <property type="match status" value="1"/>
</dbReference>
<dbReference type="Pfam" id="PF06580">
    <property type="entry name" value="His_kinase"/>
    <property type="match status" value="1"/>
</dbReference>
<keyword evidence="1" id="KW-1133">Transmembrane helix</keyword>
<reference evidence="3 4" key="1">
    <citation type="submission" date="2020-04" db="EMBL/GenBank/DDBJ databases">
        <title>Chitinophaga sp. G-6-1-13 sp. nov., isolated from soil.</title>
        <authorList>
            <person name="Dahal R.H."/>
            <person name="Chaudhary D.K."/>
        </authorList>
    </citation>
    <scope>NUCLEOTIDE SEQUENCE [LARGE SCALE GENOMIC DNA]</scope>
    <source>
        <strain evidence="3 4">G-6-1-13</strain>
    </source>
</reference>
<feature type="transmembrane region" description="Helical" evidence="1">
    <location>
        <begin position="91"/>
        <end position="117"/>
    </location>
</feature>
<evidence type="ECO:0000259" key="2">
    <source>
        <dbReference type="Pfam" id="PF06580"/>
    </source>
</evidence>
<feature type="transmembrane region" description="Helical" evidence="1">
    <location>
        <begin position="33"/>
        <end position="51"/>
    </location>
</feature>
<keyword evidence="3" id="KW-0808">Transferase</keyword>
<protein>
    <submittedName>
        <fullName evidence="3">Histidine kinase</fullName>
    </submittedName>
</protein>
<evidence type="ECO:0000313" key="3">
    <source>
        <dbReference type="EMBL" id="NML40030.1"/>
    </source>
</evidence>
<dbReference type="GO" id="GO:0000155">
    <property type="term" value="F:phosphorelay sensor kinase activity"/>
    <property type="evidence" value="ECO:0007669"/>
    <property type="project" value="InterPro"/>
</dbReference>
<dbReference type="InterPro" id="IPR050640">
    <property type="entry name" value="Bact_2-comp_sensor_kinase"/>
</dbReference>
<keyword evidence="3" id="KW-0418">Kinase</keyword>
<dbReference type="InterPro" id="IPR036890">
    <property type="entry name" value="HATPase_C_sf"/>
</dbReference>
<comment type="caution">
    <text evidence="3">The sequence shown here is derived from an EMBL/GenBank/DDBJ whole genome shotgun (WGS) entry which is preliminary data.</text>
</comment>
<feature type="domain" description="Signal transduction histidine kinase internal region" evidence="2">
    <location>
        <begin position="172"/>
        <end position="250"/>
    </location>
</feature>
<dbReference type="InterPro" id="IPR010559">
    <property type="entry name" value="Sig_transdc_His_kin_internal"/>
</dbReference>